<dbReference type="GO" id="GO:0005829">
    <property type="term" value="C:cytosol"/>
    <property type="evidence" value="ECO:0007669"/>
    <property type="project" value="TreeGrafter"/>
</dbReference>
<dbReference type="PANTHER" id="PTHR31223">
    <property type="entry name" value="LOG FAMILY PROTEIN YJL055W"/>
    <property type="match status" value="1"/>
</dbReference>
<evidence type="ECO:0000256" key="1">
    <source>
        <dbReference type="ARBA" id="ARBA00006763"/>
    </source>
</evidence>
<comment type="similarity">
    <text evidence="1 2">Belongs to the LOG family.</text>
</comment>
<accession>A0A1H3QER6</accession>
<evidence type="ECO:0000313" key="4">
    <source>
        <dbReference type="Proteomes" id="UP000198935"/>
    </source>
</evidence>
<dbReference type="InterPro" id="IPR005269">
    <property type="entry name" value="LOG"/>
</dbReference>
<sequence length="187" mass="21064">MKKLCVFCGSSFGQHPSYKDEILKFGKILGEKQIELIYGGGNAGLMGALSQAVLAHGGTATGIIPKKIYDQVEHIELSQLHIVDTMHERKNKMYELAEAFVALPGGIGTLEELAEIITWQQIGYHQKAIGIYNVNGFYDPFREMLKHMIAEGFLKQSMLDHLIVEDNVETLLERLDQFQPFEHSKWG</sequence>
<dbReference type="SUPFAM" id="SSF102405">
    <property type="entry name" value="MCP/YpsA-like"/>
    <property type="match status" value="1"/>
</dbReference>
<dbReference type="EMBL" id="FNPI01000006">
    <property type="protein sequence ID" value="SDZ11199.1"/>
    <property type="molecule type" value="Genomic_DNA"/>
</dbReference>
<evidence type="ECO:0000256" key="2">
    <source>
        <dbReference type="RuleBase" id="RU363015"/>
    </source>
</evidence>
<proteinExistence type="inferred from homology"/>
<name>A0A1H3QER6_9BACI</name>
<dbReference type="Proteomes" id="UP000198935">
    <property type="component" value="Unassembled WGS sequence"/>
</dbReference>
<dbReference type="EC" id="3.2.2.n1" evidence="2"/>
<dbReference type="Pfam" id="PF03641">
    <property type="entry name" value="Lysine_decarbox"/>
    <property type="match status" value="1"/>
</dbReference>
<dbReference type="STRING" id="1503961.SAMN05421736_106120"/>
<evidence type="ECO:0000313" key="3">
    <source>
        <dbReference type="EMBL" id="SDZ11199.1"/>
    </source>
</evidence>
<dbReference type="PANTHER" id="PTHR31223:SF70">
    <property type="entry name" value="LOG FAMILY PROTEIN YJL055W"/>
    <property type="match status" value="1"/>
</dbReference>
<reference evidence="4" key="1">
    <citation type="submission" date="2016-10" db="EMBL/GenBank/DDBJ databases">
        <authorList>
            <person name="Varghese N."/>
            <person name="Submissions S."/>
        </authorList>
    </citation>
    <scope>NUCLEOTIDE SEQUENCE [LARGE SCALE GENOMIC DNA]</scope>
    <source>
        <strain evidence="4">SP</strain>
    </source>
</reference>
<dbReference type="GO" id="GO:0016799">
    <property type="term" value="F:hydrolase activity, hydrolyzing N-glycosyl compounds"/>
    <property type="evidence" value="ECO:0007669"/>
    <property type="project" value="TreeGrafter"/>
</dbReference>
<keyword evidence="2" id="KW-0378">Hydrolase</keyword>
<keyword evidence="2" id="KW-0203">Cytokinin biosynthesis</keyword>
<dbReference type="NCBIfam" id="TIGR00730">
    <property type="entry name" value="Rossman fold protein, TIGR00730 family"/>
    <property type="match status" value="1"/>
</dbReference>
<dbReference type="GO" id="GO:0009691">
    <property type="term" value="P:cytokinin biosynthetic process"/>
    <property type="evidence" value="ECO:0007669"/>
    <property type="project" value="UniProtKB-UniRule"/>
</dbReference>
<dbReference type="OrthoDB" id="9801098at2"/>
<protein>
    <recommendedName>
        <fullName evidence="2">Cytokinin riboside 5'-monophosphate phosphoribohydrolase</fullName>
        <ecNumber evidence="2">3.2.2.n1</ecNumber>
    </recommendedName>
</protein>
<dbReference type="InterPro" id="IPR031100">
    <property type="entry name" value="LOG_fam"/>
</dbReference>
<organism evidence="3 4">
    <name type="scientific">Evansella caseinilytica</name>
    <dbReference type="NCBI Taxonomy" id="1503961"/>
    <lineage>
        <taxon>Bacteria</taxon>
        <taxon>Bacillati</taxon>
        <taxon>Bacillota</taxon>
        <taxon>Bacilli</taxon>
        <taxon>Bacillales</taxon>
        <taxon>Bacillaceae</taxon>
        <taxon>Evansella</taxon>
    </lineage>
</organism>
<dbReference type="AlphaFoldDB" id="A0A1H3QER6"/>
<keyword evidence="4" id="KW-1185">Reference proteome</keyword>
<dbReference type="Gene3D" id="3.40.50.450">
    <property type="match status" value="1"/>
</dbReference>
<gene>
    <name evidence="3" type="ORF">SAMN05421736_106120</name>
</gene>